<feature type="region of interest" description="Disordered" evidence="1">
    <location>
        <begin position="475"/>
        <end position="495"/>
    </location>
</feature>
<proteinExistence type="predicted"/>
<feature type="region of interest" description="Disordered" evidence="1">
    <location>
        <begin position="928"/>
        <end position="951"/>
    </location>
</feature>
<organism evidence="2 3">
    <name type="scientific">Prorocentrum cordatum</name>
    <dbReference type="NCBI Taxonomy" id="2364126"/>
    <lineage>
        <taxon>Eukaryota</taxon>
        <taxon>Sar</taxon>
        <taxon>Alveolata</taxon>
        <taxon>Dinophyceae</taxon>
        <taxon>Prorocentrales</taxon>
        <taxon>Prorocentraceae</taxon>
        <taxon>Prorocentrum</taxon>
    </lineage>
</organism>
<gene>
    <name evidence="2" type="ORF">PCOR1329_LOCUS26759</name>
</gene>
<accession>A0ABN9S7S3</accession>
<dbReference type="SUPFAM" id="SSF56672">
    <property type="entry name" value="DNA/RNA polymerases"/>
    <property type="match status" value="1"/>
</dbReference>
<feature type="region of interest" description="Disordered" evidence="1">
    <location>
        <begin position="1695"/>
        <end position="1714"/>
    </location>
</feature>
<comment type="caution">
    <text evidence="2">The sequence shown here is derived from an EMBL/GenBank/DDBJ whole genome shotgun (WGS) entry which is preliminary data.</text>
</comment>
<evidence type="ECO:0000313" key="3">
    <source>
        <dbReference type="Proteomes" id="UP001189429"/>
    </source>
</evidence>
<keyword evidence="3" id="KW-1185">Reference proteome</keyword>
<sequence>MAADGVAAGAQLLDSVEREDFEDWRTFPFENYCGLLGWAAGLEMARDAAETLRPEDLGEQGAQVGRSLCRLLASAAEGAAQSIVMLRPRGDGFEEREGEERFAEALIAWGELISRYERAAGEEVTRKMETSSIMARAPDDVKAMLRSAQRGALSDAARARSCIFEAVIGQSGAIAKPPTASMGNYDMGVDAISSGGKGKNEDECQICGWPNHAAKDCYWRDEGKSNGDGEARGAGAGGKMSCGKGNKGQGLGCSTGKCDYCHEASREKTGCGKRVADEKAKNSAAIEQEGTGPNALAKIEFAGDEECEIHDDDQLYCAVMRAGDCDEECCAMDVDGAAFIAPDTASDCRAGPTSFGGGCVRKAGDGPRLLGAQTQGVRMGTVATAPMTVDSDNEQTKLPMADFRLGDAVSKPLVSLLEVMGKEIALHPQSLEDDMRARLRELGAPKYGRKNELWTRVSDAERRVTARRDELKELERRREQSVQGANGDGAEVGGEGSRAAGVFATTLVMADRGALMFDAISMPTKAVADYAVASVGNLIEGMHLATADIKTASASGIREIARAGFHAGASWALLPSCPAAPPCPPCPPCPACFCTCGEGGGGGGAPAGGGGGGGGPRWLAAAGGPVCDALADALVGALREAVEGCIGWGAAIALVLLALLAGFGLGRLSLAAAARLEPRDGGDLWHERILLYPAASEAAGAGLPGACWVVYTPDHDMYIEELEGGSPDDSPVEWLEMPRDLRLPSGLGRAYRFEESPTEEVMRGLYRRTFSAAQADAEARGVLLEAPVAVRTAAGRDVAVREALGANFFGGRRMTGKRPPLGLDLGGDRGGHAGPGVAAAEAIGDSGAPGPAVEGSSTPRSSGRVWRAAEADERCRIALGDELGPPAHSLCGKGLYLAAPGRAAVVHLAGLDQDSFVMSLRGGEGHPLSAGAENGGGGDARTLTVKSGPRGRGREWREVVGACEEEPFGDFPVAGPRSAWWCLDFLRRRRTPTDHHLMFKTTARLQSEQWGVQEHEQLMKYIELAGTYDQLDLSNCAFAEAIFRRAQTIEWSYHDRLREADSASSKDKMSPEEFSAFSGFSKAGDLLMVAPTLLEFVKGQVEKDAAIMKNIRALLHAYLGEFNSTEFQAVETFSLSRCFGAAWLPRRAWRAARFGAGCCGATLMWLKPTAPLGPSMIWLVGPGRPALLAWRSGYPAAWYMRALRELRGAGVYEDIDSPVVSFDDSLVSLPEAGNAPVPLGELVAGVGDFDVEAAMHEQLLPRKDAESNLSEAPRQPYMDAILRAQPHAYAGLVRRLHAAGMVTFSAAPRERCGLFFVRKKSGKQRMVIDCRRANCWFRMPSTVALATGSALGELAVPEGEQLYVGHVDICDAFYHFGLPEAFRDYFALPAVKAGDVGLTVLGGRSVYAFIRRLGHCTAVPLWESVRWELNAFSSLLCLISRKLQVSWSYKVMCTDASFWGFGLVCKDLDKDLVGSMGGFSERWRFLGDNKVLSRAWAAGSSEDEIMTKPLESSKDFQQFVGDEEASKEARTRAAGRLPEAVREEGWAVVGSHRWGSPPENIVEGEARAIAFGVKHICRSTKAFECHHLLLSDSLSSVLALGKGRFSAPGVSGALRSVAAHVAATGLRLSARWLPSEWNFADGPSRGLWHAGLERRQAAAPAGEARSVPRARPVPPSQATSAPSLRRLLCDDLAGSPPLSEARAPPAADKVKRRKLARRGAKLAEAGTLDVLRLSTVRTQTVRSRCQQLAAEFDEWLAEQGLPARPTFSLDERRMIPLAPEAAAELDCSLAEWMVGQYLEGVDHWRGVQMLAALQWSDPRLGRDGGARLPGARQSLRGWKVLTPPLTRLPLPEEVVAALACELVSMGLWEAAACVVLSMVFYMRPGEWGRVRVKHAIAPRASGSQAPRQWALVLHPHDGEEARPSKTAEFDESLVLDLTCDLWLGGVLRRLAAAKPPDAALFSFSVEEFAAIFRRAARRLGLEPAPMPCLLRHAGASRDFVNGLRPLSEVKRRGRWKTDASVRRYEKGGRLSEQFARLAPALQKHALRCHSVLPEVLLGRLAAPPFLAR</sequence>
<reference evidence="2" key="1">
    <citation type="submission" date="2023-10" db="EMBL/GenBank/DDBJ databases">
        <authorList>
            <person name="Chen Y."/>
            <person name="Shah S."/>
            <person name="Dougan E. K."/>
            <person name="Thang M."/>
            <person name="Chan C."/>
        </authorList>
    </citation>
    <scope>NUCLEOTIDE SEQUENCE [LARGE SCALE GENOMIC DNA]</scope>
</reference>
<name>A0ABN9S7S3_9DINO</name>
<feature type="region of interest" description="Disordered" evidence="1">
    <location>
        <begin position="842"/>
        <end position="865"/>
    </location>
</feature>
<protein>
    <recommendedName>
        <fullName evidence="4">SAP domain-containing protein</fullName>
    </recommendedName>
</protein>
<evidence type="ECO:0008006" key="4">
    <source>
        <dbReference type="Google" id="ProtNLM"/>
    </source>
</evidence>
<evidence type="ECO:0000313" key="2">
    <source>
        <dbReference type="EMBL" id="CAK0827150.1"/>
    </source>
</evidence>
<evidence type="ECO:0000256" key="1">
    <source>
        <dbReference type="SAM" id="MobiDB-lite"/>
    </source>
</evidence>
<dbReference type="Proteomes" id="UP001189429">
    <property type="component" value="Unassembled WGS sequence"/>
</dbReference>
<feature type="region of interest" description="Disordered" evidence="1">
    <location>
        <begin position="1658"/>
        <end position="1681"/>
    </location>
</feature>
<dbReference type="InterPro" id="IPR043502">
    <property type="entry name" value="DNA/RNA_pol_sf"/>
</dbReference>
<dbReference type="EMBL" id="CAUYUJ010009569">
    <property type="protein sequence ID" value="CAK0827150.1"/>
    <property type="molecule type" value="Genomic_DNA"/>
</dbReference>
<feature type="compositionally biased region" description="Gly residues" evidence="1">
    <location>
        <begin position="486"/>
        <end position="495"/>
    </location>
</feature>